<feature type="region of interest" description="Disordered" evidence="6">
    <location>
        <begin position="1"/>
        <end position="55"/>
    </location>
</feature>
<dbReference type="PROSITE" id="PS01071">
    <property type="entry name" value="GRPE"/>
    <property type="match status" value="1"/>
</dbReference>
<dbReference type="HAMAP" id="MF_01151">
    <property type="entry name" value="GrpE"/>
    <property type="match status" value="1"/>
</dbReference>
<comment type="subunit">
    <text evidence="3">Homodimer.</text>
</comment>
<keyword evidence="3 4" id="KW-0346">Stress response</keyword>
<feature type="compositionally biased region" description="Low complexity" evidence="6">
    <location>
        <begin position="24"/>
        <end position="52"/>
    </location>
</feature>
<proteinExistence type="inferred from homology"/>
<dbReference type="RefSeq" id="WP_075727752.1">
    <property type="nucleotide sequence ID" value="NZ_CP009245.1"/>
</dbReference>
<dbReference type="PANTHER" id="PTHR21237:SF23">
    <property type="entry name" value="GRPE PROTEIN HOMOLOG, MITOCHONDRIAL"/>
    <property type="match status" value="1"/>
</dbReference>
<name>A0A1L7CIB9_9CORY</name>
<dbReference type="KEGG" id="caqu:CAQU_11445"/>
<evidence type="ECO:0000256" key="4">
    <source>
        <dbReference type="RuleBase" id="RU000639"/>
    </source>
</evidence>
<dbReference type="GO" id="GO:0005737">
    <property type="term" value="C:cytoplasm"/>
    <property type="evidence" value="ECO:0007669"/>
    <property type="project" value="UniProtKB-SubCell"/>
</dbReference>
<comment type="function">
    <text evidence="3 4">Participates actively in the response to hyperosmotic and heat shock by preventing the aggregation of stress-denatured proteins, in association with DnaK and GrpE. It is the nucleotide exchange factor for DnaK and may function as a thermosensor. Unfolded proteins bind initially to DnaJ; upon interaction with the DnaJ-bound protein, DnaK hydrolyzes its bound ATP, resulting in the formation of a stable complex. GrpE releases ADP from DnaK; ATP binding to DnaK triggers the release of the substrate protein, thus completing the reaction cycle. Several rounds of ATP-dependent interactions between DnaJ, DnaK and GrpE are required for fully efficient folding.</text>
</comment>
<dbReference type="InterPro" id="IPR009012">
    <property type="entry name" value="GrpE_head"/>
</dbReference>
<dbReference type="Proteomes" id="UP000185478">
    <property type="component" value="Chromosome"/>
</dbReference>
<dbReference type="CDD" id="cd00446">
    <property type="entry name" value="GrpE"/>
    <property type="match status" value="1"/>
</dbReference>
<evidence type="ECO:0000256" key="1">
    <source>
        <dbReference type="ARBA" id="ARBA00009054"/>
    </source>
</evidence>
<dbReference type="PRINTS" id="PR00773">
    <property type="entry name" value="GRPEPROTEIN"/>
</dbReference>
<keyword evidence="2 3" id="KW-0143">Chaperone</keyword>
<dbReference type="SUPFAM" id="SSF51064">
    <property type="entry name" value="Head domain of nucleotide exchange factor GrpE"/>
    <property type="match status" value="1"/>
</dbReference>
<protein>
    <recommendedName>
        <fullName evidence="3 4">Protein GrpE</fullName>
    </recommendedName>
    <alternativeName>
        <fullName evidence="3">HSP-70 cofactor</fullName>
    </alternativeName>
</protein>
<keyword evidence="8" id="KW-1185">Reference proteome</keyword>
<dbReference type="Gene3D" id="2.30.22.10">
    <property type="entry name" value="Head domain of nucleotide exchange factor GrpE"/>
    <property type="match status" value="1"/>
</dbReference>
<evidence type="ECO:0000256" key="2">
    <source>
        <dbReference type="ARBA" id="ARBA00023186"/>
    </source>
</evidence>
<evidence type="ECO:0000256" key="6">
    <source>
        <dbReference type="SAM" id="MobiDB-lite"/>
    </source>
</evidence>
<dbReference type="Pfam" id="PF01025">
    <property type="entry name" value="GrpE"/>
    <property type="match status" value="1"/>
</dbReference>
<dbReference type="GO" id="GO:0042803">
    <property type="term" value="F:protein homodimerization activity"/>
    <property type="evidence" value="ECO:0007669"/>
    <property type="project" value="InterPro"/>
</dbReference>
<dbReference type="InterPro" id="IPR013805">
    <property type="entry name" value="GrpE_CC"/>
</dbReference>
<gene>
    <name evidence="3" type="primary">grpE</name>
    <name evidence="7" type="ORF">CAQU_11445</name>
</gene>
<dbReference type="AlphaFoldDB" id="A0A1L7CIB9"/>
<keyword evidence="3" id="KW-0963">Cytoplasm</keyword>
<comment type="similarity">
    <text evidence="1 3 5">Belongs to the GrpE family.</text>
</comment>
<reference evidence="7 8" key="1">
    <citation type="submission" date="2014-08" db="EMBL/GenBank/DDBJ databases">
        <title>Complete genome sequence of Corynebacterium aquilae S-613T(T) (=DSM 44791(T)), isolated from the choana of a healthy golden eagle.</title>
        <authorList>
            <person name="Ruckert C."/>
            <person name="Albersmeier A."/>
            <person name="Winkler A."/>
            <person name="Kalinowski J."/>
        </authorList>
    </citation>
    <scope>NUCLEOTIDE SEQUENCE [LARGE SCALE GENOMIC DNA]</scope>
    <source>
        <strain evidence="7 8">S-613</strain>
    </source>
</reference>
<dbReference type="GO" id="GO:0006457">
    <property type="term" value="P:protein folding"/>
    <property type="evidence" value="ECO:0007669"/>
    <property type="project" value="InterPro"/>
</dbReference>
<accession>A0A1L7CIB9</accession>
<dbReference type="PANTHER" id="PTHR21237">
    <property type="entry name" value="GRPE PROTEIN"/>
    <property type="match status" value="1"/>
</dbReference>
<dbReference type="InterPro" id="IPR000740">
    <property type="entry name" value="GrpE"/>
</dbReference>
<evidence type="ECO:0000256" key="5">
    <source>
        <dbReference type="RuleBase" id="RU004478"/>
    </source>
</evidence>
<dbReference type="STRING" id="1431546.CAQU_11445"/>
<dbReference type="GO" id="GO:0051082">
    <property type="term" value="F:unfolded protein binding"/>
    <property type="evidence" value="ECO:0007669"/>
    <property type="project" value="TreeGrafter"/>
</dbReference>
<organism evidence="7 8">
    <name type="scientific">Corynebacterium aquilae DSM 44791</name>
    <dbReference type="NCBI Taxonomy" id="1431546"/>
    <lineage>
        <taxon>Bacteria</taxon>
        <taxon>Bacillati</taxon>
        <taxon>Actinomycetota</taxon>
        <taxon>Actinomycetes</taxon>
        <taxon>Mycobacteriales</taxon>
        <taxon>Corynebacteriaceae</taxon>
        <taxon>Corynebacterium</taxon>
    </lineage>
</organism>
<dbReference type="GO" id="GO:0051087">
    <property type="term" value="F:protein-folding chaperone binding"/>
    <property type="evidence" value="ECO:0007669"/>
    <property type="project" value="InterPro"/>
</dbReference>
<dbReference type="Gene3D" id="3.90.20.20">
    <property type="match status" value="1"/>
</dbReference>
<evidence type="ECO:0000313" key="7">
    <source>
        <dbReference type="EMBL" id="APT85559.1"/>
    </source>
</evidence>
<comment type="subcellular location">
    <subcellularLocation>
        <location evidence="3">Cytoplasm</location>
    </subcellularLocation>
</comment>
<dbReference type="NCBIfam" id="NF010761">
    <property type="entry name" value="PRK14164.1"/>
    <property type="match status" value="1"/>
</dbReference>
<evidence type="ECO:0000313" key="8">
    <source>
        <dbReference type="Proteomes" id="UP000185478"/>
    </source>
</evidence>
<dbReference type="GO" id="GO:0000774">
    <property type="term" value="F:adenyl-nucleotide exchange factor activity"/>
    <property type="evidence" value="ECO:0007669"/>
    <property type="project" value="InterPro"/>
</dbReference>
<dbReference type="SUPFAM" id="SSF58014">
    <property type="entry name" value="Coiled-coil domain of nucleotide exchange factor GrpE"/>
    <property type="match status" value="1"/>
</dbReference>
<sequence length="193" mass="20831">MTTNPEEQAPTPDEAAEVFEDSQQQEATPADADAETTTDAAEAEAAQSAEPAANDDIEAQLAERTEDLQRVTAEYANFRRRTERDRAAVIDTAKGSVLTELLPILDDLGLAAQHGDLEGPLKSVNDKLHAVLTKFGVQPFGEAGEAFDPERHEAVQDTSTGDDKVLGLVMRQGYAHGERILRTAMVMISDPAE</sequence>
<dbReference type="EMBL" id="CP009245">
    <property type="protein sequence ID" value="APT85559.1"/>
    <property type="molecule type" value="Genomic_DNA"/>
</dbReference>
<evidence type="ECO:0000256" key="3">
    <source>
        <dbReference type="HAMAP-Rule" id="MF_01151"/>
    </source>
</evidence>
<dbReference type="OrthoDB" id="5191115at2"/>